<dbReference type="EMBL" id="LR593887">
    <property type="protein sequence ID" value="VTR96662.1"/>
    <property type="molecule type" value="Genomic_DNA"/>
</dbReference>
<dbReference type="KEGG" id="tim:GMBLW1_33380"/>
<dbReference type="InterPro" id="IPR036640">
    <property type="entry name" value="ABC1_TM_sf"/>
</dbReference>
<proteinExistence type="predicted"/>
<feature type="transmembrane region" description="Helical" evidence="5">
    <location>
        <begin position="209"/>
        <end position="230"/>
    </location>
</feature>
<dbReference type="Gene3D" id="3.40.50.300">
    <property type="entry name" value="P-loop containing nucleotide triphosphate hydrolases"/>
    <property type="match status" value="1"/>
</dbReference>
<keyword evidence="7" id="KW-0547">Nucleotide-binding</keyword>
<evidence type="ECO:0000256" key="3">
    <source>
        <dbReference type="ARBA" id="ARBA00022989"/>
    </source>
</evidence>
<keyword evidence="4 5" id="KW-0472">Membrane</keyword>
<evidence type="ECO:0000313" key="8">
    <source>
        <dbReference type="Proteomes" id="UP000464378"/>
    </source>
</evidence>
<sequence>MDSVALLARLCRVLELPVREADLERIWQRTFPTADVTEQNWADRLNAAGRALGFRVSPIRLPLADAVREAAPAFPLITRISTEEGPDWLVLLEGFGGTVEVIRSRSPQERETISVNELTALVGPGFATAPLLWQMAIPSQPMDNLRSANLDSHESGYAGEDVQEQSAHHVIEQYDPEHSNHHAHGNDHHGEPRPLSRIWQLLRLEMGDIFRIVLFAVGVGILSLATPIAIEALVNTVANGVVLQPVIVLSLVLLGCLMLAGMLRLLQVYIIECIQRRLFIRVAGDFAQRFPRVRLEVYETSFGPDLANRFFDVVKVQKAVATLLLDGVAIVVATVVGMSVLAFYHPYLIGFDIALLVGLGFLIFVLGRGGIRTGIAESQIKYDLAAWLEEPARLPRSFKTGHGENLAVVRANELAHAYVRARRRHFAIIFRQTWFAIGLQVVTSSTLLGLGGYLVIIQELTMGQLIAAELIISLIVSSFNKLGKYLETFYDLCVGVEKLGHIIDLPVENKGGRLLPMTSMGLEVQAVDLETRRHQHWTFRVKSNERLAIEMPDGVQPLGDWVIGWRLHRHGKLLLDGIDMQDLDPFSVRTQVAVVGNDSPVAGTVEENLRLGGVEATEEELLAALRAVGLGERFGNSSENLNMQLVPASNRLNPDEYTLLQLARALVSRPRLLVIDGALDRIAPRAAALVRGLLCDRKAPWTLILITARPELASWCDRKLVVDASTSVEG</sequence>
<dbReference type="GO" id="GO:0005524">
    <property type="term" value="F:ATP binding"/>
    <property type="evidence" value="ECO:0007669"/>
    <property type="project" value="UniProtKB-KW"/>
</dbReference>
<comment type="subcellular location">
    <subcellularLocation>
        <location evidence="1">Cell membrane</location>
        <topology evidence="1">Multi-pass membrane protein</topology>
    </subcellularLocation>
</comment>
<feature type="domain" description="ABC transmembrane type-1" evidence="6">
    <location>
        <begin position="212"/>
        <end position="491"/>
    </location>
</feature>
<dbReference type="Gene3D" id="1.20.1560.10">
    <property type="entry name" value="ABC transporter type 1, transmembrane domain"/>
    <property type="match status" value="1"/>
</dbReference>
<dbReference type="PROSITE" id="PS50929">
    <property type="entry name" value="ABC_TM1F"/>
    <property type="match status" value="1"/>
</dbReference>
<evidence type="ECO:0000256" key="5">
    <source>
        <dbReference type="SAM" id="Phobius"/>
    </source>
</evidence>
<dbReference type="PANTHER" id="PTHR43394:SF4">
    <property type="entry name" value="TOXIN SECRETION ABC TRANSPORTER ATP-BINDING PROTEIN"/>
    <property type="match status" value="1"/>
</dbReference>
<name>A0A6C2YI03_9BACT</name>
<evidence type="ECO:0000256" key="4">
    <source>
        <dbReference type="ARBA" id="ARBA00023136"/>
    </source>
</evidence>
<dbReference type="EMBL" id="LR586016">
    <property type="protein sequence ID" value="VIP00622.1"/>
    <property type="molecule type" value="Genomic_DNA"/>
</dbReference>
<dbReference type="PANTHER" id="PTHR43394">
    <property type="entry name" value="ATP-DEPENDENT PERMEASE MDL1, MITOCHONDRIAL"/>
    <property type="match status" value="1"/>
</dbReference>
<evidence type="ECO:0000256" key="2">
    <source>
        <dbReference type="ARBA" id="ARBA00022692"/>
    </source>
</evidence>
<protein>
    <submittedName>
        <fullName evidence="7">Toxin secretion abc transporter atp-binding protein: Probable toxin secretion ABC transporter ATP-binding protein</fullName>
    </submittedName>
</protein>
<feature type="transmembrane region" description="Helical" evidence="5">
    <location>
        <begin position="242"/>
        <end position="266"/>
    </location>
</feature>
<dbReference type="Proteomes" id="UP000464378">
    <property type="component" value="Chromosome"/>
</dbReference>
<reference evidence="7" key="1">
    <citation type="submission" date="2019-04" db="EMBL/GenBank/DDBJ databases">
        <authorList>
            <consortium name="Science for Life Laboratories"/>
        </authorList>
    </citation>
    <scope>NUCLEOTIDE SEQUENCE</scope>
    <source>
        <strain evidence="7">MBLW1</strain>
    </source>
</reference>
<dbReference type="InterPro" id="IPR027417">
    <property type="entry name" value="P-loop_NTPase"/>
</dbReference>
<dbReference type="InterPro" id="IPR039421">
    <property type="entry name" value="Type_1_exporter"/>
</dbReference>
<dbReference type="InParanoid" id="A0A6C2YI03"/>
<dbReference type="InterPro" id="IPR011527">
    <property type="entry name" value="ABC1_TM_dom"/>
</dbReference>
<evidence type="ECO:0000313" key="7">
    <source>
        <dbReference type="EMBL" id="VIP00622.1"/>
    </source>
</evidence>
<dbReference type="SUPFAM" id="SSF52540">
    <property type="entry name" value="P-loop containing nucleoside triphosphate hydrolases"/>
    <property type="match status" value="1"/>
</dbReference>
<organism evidence="7">
    <name type="scientific">Tuwongella immobilis</name>
    <dbReference type="NCBI Taxonomy" id="692036"/>
    <lineage>
        <taxon>Bacteria</taxon>
        <taxon>Pseudomonadati</taxon>
        <taxon>Planctomycetota</taxon>
        <taxon>Planctomycetia</taxon>
        <taxon>Gemmatales</taxon>
        <taxon>Gemmataceae</taxon>
        <taxon>Tuwongella</taxon>
    </lineage>
</organism>
<keyword evidence="8" id="KW-1185">Reference proteome</keyword>
<dbReference type="AlphaFoldDB" id="A0A6C2YI03"/>
<keyword evidence="2 5" id="KW-0812">Transmembrane</keyword>
<evidence type="ECO:0000256" key="1">
    <source>
        <dbReference type="ARBA" id="ARBA00004651"/>
    </source>
</evidence>
<dbReference type="GO" id="GO:0005886">
    <property type="term" value="C:plasma membrane"/>
    <property type="evidence" value="ECO:0007669"/>
    <property type="project" value="UniProtKB-SubCell"/>
</dbReference>
<dbReference type="GO" id="GO:0015421">
    <property type="term" value="F:ABC-type oligopeptide transporter activity"/>
    <property type="evidence" value="ECO:0007669"/>
    <property type="project" value="TreeGrafter"/>
</dbReference>
<dbReference type="SUPFAM" id="SSF90123">
    <property type="entry name" value="ABC transporter transmembrane region"/>
    <property type="match status" value="1"/>
</dbReference>
<keyword evidence="7" id="KW-0067">ATP-binding</keyword>
<dbReference type="RefSeq" id="WP_162655825.1">
    <property type="nucleotide sequence ID" value="NZ_LR593887.1"/>
</dbReference>
<feature type="transmembrane region" description="Helical" evidence="5">
    <location>
        <begin position="319"/>
        <end position="341"/>
    </location>
</feature>
<keyword evidence="3 5" id="KW-1133">Transmembrane helix</keyword>
<feature type="transmembrane region" description="Helical" evidence="5">
    <location>
        <begin position="347"/>
        <end position="366"/>
    </location>
</feature>
<gene>
    <name evidence="7" type="ORF">GMBLW1_33380</name>
</gene>
<evidence type="ECO:0000259" key="6">
    <source>
        <dbReference type="PROSITE" id="PS50929"/>
    </source>
</evidence>
<accession>A0A6C2YI03</accession>
<feature type="transmembrane region" description="Helical" evidence="5">
    <location>
        <begin position="433"/>
        <end position="456"/>
    </location>
</feature>